<protein>
    <recommendedName>
        <fullName evidence="3">DUF771 domain-containing protein</fullName>
    </recommendedName>
</protein>
<evidence type="ECO:0000313" key="1">
    <source>
        <dbReference type="EMBL" id="KRN88168.1"/>
    </source>
</evidence>
<proteinExistence type="predicted"/>
<name>A0A0R2KFH3_9LACO</name>
<evidence type="ECO:0000313" key="2">
    <source>
        <dbReference type="Proteomes" id="UP000051491"/>
    </source>
</evidence>
<dbReference type="OrthoDB" id="2306204at2"/>
<dbReference type="EMBL" id="JQBK01000001">
    <property type="protein sequence ID" value="KRN88168.1"/>
    <property type="molecule type" value="Genomic_DNA"/>
</dbReference>
<evidence type="ECO:0008006" key="3">
    <source>
        <dbReference type="Google" id="ProtNLM"/>
    </source>
</evidence>
<dbReference type="InterPro" id="IPR008489">
    <property type="entry name" value="DUF771"/>
</dbReference>
<sequence length="111" mass="13296">MTMQQMLSIQLPKDEIQLIVKQSASQYFDELIAGKTWTLDEFRRNCCFNRERSWVTLYIFSEFRNEIDYRKKGGWLRPSKGKGSAYGIFAKPACEWMEQNRDRIEWEAKMP</sequence>
<dbReference type="Proteomes" id="UP000051491">
    <property type="component" value="Unassembled WGS sequence"/>
</dbReference>
<reference evidence="1 2" key="1">
    <citation type="journal article" date="2015" name="Genome Announc.">
        <title>Expanding the biotechnology potential of lactobacilli through comparative genomics of 213 strains and associated genera.</title>
        <authorList>
            <person name="Sun Z."/>
            <person name="Harris H.M."/>
            <person name="McCann A."/>
            <person name="Guo C."/>
            <person name="Argimon S."/>
            <person name="Zhang W."/>
            <person name="Yang X."/>
            <person name="Jeffery I.B."/>
            <person name="Cooney J.C."/>
            <person name="Kagawa T.F."/>
            <person name="Liu W."/>
            <person name="Song Y."/>
            <person name="Salvetti E."/>
            <person name="Wrobel A."/>
            <person name="Rasinkangas P."/>
            <person name="Parkhill J."/>
            <person name="Rea M.C."/>
            <person name="O'Sullivan O."/>
            <person name="Ritari J."/>
            <person name="Douillard F.P."/>
            <person name="Paul Ross R."/>
            <person name="Yang R."/>
            <person name="Briner A.E."/>
            <person name="Felis G.E."/>
            <person name="de Vos W.M."/>
            <person name="Barrangou R."/>
            <person name="Klaenhammer T.R."/>
            <person name="Caufield P.W."/>
            <person name="Cui Y."/>
            <person name="Zhang H."/>
            <person name="O'Toole P.W."/>
        </authorList>
    </citation>
    <scope>NUCLEOTIDE SEQUENCE [LARGE SCALE GENOMIC DNA]</scope>
    <source>
        <strain evidence="1 2">DSM 15353</strain>
    </source>
</reference>
<organism evidence="1 2">
    <name type="scientific">Ligilactobacillus acidipiscis</name>
    <dbReference type="NCBI Taxonomy" id="89059"/>
    <lineage>
        <taxon>Bacteria</taxon>
        <taxon>Bacillati</taxon>
        <taxon>Bacillota</taxon>
        <taxon>Bacilli</taxon>
        <taxon>Lactobacillales</taxon>
        <taxon>Lactobacillaceae</taxon>
        <taxon>Ligilactobacillus</taxon>
    </lineage>
</organism>
<dbReference type="PATRIC" id="fig|89059.3.peg.16"/>
<accession>A0A0R2KFH3</accession>
<dbReference type="AlphaFoldDB" id="A0A0R2KFH3"/>
<gene>
    <name evidence="1" type="ORF">IV43_GL000016</name>
</gene>
<dbReference type="Pfam" id="PF05595">
    <property type="entry name" value="DUF771"/>
    <property type="match status" value="1"/>
</dbReference>
<comment type="caution">
    <text evidence="1">The sequence shown here is derived from an EMBL/GenBank/DDBJ whole genome shotgun (WGS) entry which is preliminary data.</text>
</comment>